<accession>A0A4R0RMB8</accession>
<name>A0A4R0RMB8_9APHY</name>
<evidence type="ECO:0000256" key="1">
    <source>
        <dbReference type="SAM" id="MobiDB-lite"/>
    </source>
</evidence>
<evidence type="ECO:0000313" key="2">
    <source>
        <dbReference type="EMBL" id="TCD66319.1"/>
    </source>
</evidence>
<proteinExistence type="predicted"/>
<dbReference type="EMBL" id="RWJN01000140">
    <property type="protein sequence ID" value="TCD66319.1"/>
    <property type="molecule type" value="Genomic_DNA"/>
</dbReference>
<protein>
    <submittedName>
        <fullName evidence="2">Uncharacterized protein</fullName>
    </submittedName>
</protein>
<feature type="compositionally biased region" description="Basic and acidic residues" evidence="1">
    <location>
        <begin position="223"/>
        <end position="232"/>
    </location>
</feature>
<dbReference type="Proteomes" id="UP000292702">
    <property type="component" value="Unassembled WGS sequence"/>
</dbReference>
<dbReference type="AlphaFoldDB" id="A0A4R0RMB8"/>
<comment type="caution">
    <text evidence="2">The sequence shown here is derived from an EMBL/GenBank/DDBJ whole genome shotgun (WGS) entry which is preliminary data.</text>
</comment>
<keyword evidence="3" id="KW-1185">Reference proteome</keyword>
<sequence>MSHCESSCSEQTYPQQSTSGISSKNQTHRYNCSTQTQLYTQQYVQSSLNHFFMPPNNPVVPIDRRAAPPSGLFLGSGSSRFHWQALKDIYFDHYWDHLVPEKAKRIRLVHITGVWGVSVLYLEYTVSAAPPPDDAIWHAMPGLGTLFHLQLIDHGRAPEGPAPVILPPPGMSGMMVNGNLVIGPRVLWYHTAVIRRLSPDYTFYYHHHLPRKSHGEPQPIAREPTERKHWRGQWKERVDESIESNSVYDIDWAGDKMIT</sequence>
<evidence type="ECO:0000313" key="3">
    <source>
        <dbReference type="Proteomes" id="UP000292702"/>
    </source>
</evidence>
<feature type="region of interest" description="Disordered" evidence="1">
    <location>
        <begin position="1"/>
        <end position="26"/>
    </location>
</feature>
<reference evidence="2 3" key="1">
    <citation type="submission" date="2018-11" db="EMBL/GenBank/DDBJ databases">
        <title>Genome assembly of Steccherinum ochraceum LE-BIN_3174, the white-rot fungus of the Steccherinaceae family (The Residual Polyporoid clade, Polyporales, Basidiomycota).</title>
        <authorList>
            <person name="Fedorova T.V."/>
            <person name="Glazunova O.A."/>
            <person name="Landesman E.O."/>
            <person name="Moiseenko K.V."/>
            <person name="Psurtseva N.V."/>
            <person name="Savinova O.S."/>
            <person name="Shakhova N.V."/>
            <person name="Tyazhelova T.V."/>
            <person name="Vasina D.V."/>
        </authorList>
    </citation>
    <scope>NUCLEOTIDE SEQUENCE [LARGE SCALE GENOMIC DNA]</scope>
    <source>
        <strain evidence="2 3">LE-BIN_3174</strain>
    </source>
</reference>
<feature type="region of interest" description="Disordered" evidence="1">
    <location>
        <begin position="211"/>
        <end position="232"/>
    </location>
</feature>
<gene>
    <name evidence="2" type="ORF">EIP91_001565</name>
</gene>
<organism evidence="2 3">
    <name type="scientific">Steccherinum ochraceum</name>
    <dbReference type="NCBI Taxonomy" id="92696"/>
    <lineage>
        <taxon>Eukaryota</taxon>
        <taxon>Fungi</taxon>
        <taxon>Dikarya</taxon>
        <taxon>Basidiomycota</taxon>
        <taxon>Agaricomycotina</taxon>
        <taxon>Agaricomycetes</taxon>
        <taxon>Polyporales</taxon>
        <taxon>Steccherinaceae</taxon>
        <taxon>Steccherinum</taxon>
    </lineage>
</organism>